<evidence type="ECO:0000259" key="1">
    <source>
        <dbReference type="SMART" id="SM00014"/>
    </source>
</evidence>
<sequence>MKTLIFIITLLLSSQTWAWGLKDLGEEMASPVTTDAKYVLYGGAALTLTFVIFEDAVVDPFQEKQVRNDTLGDASRWGDWMGQMIPNILYAGGMGIASYFHDPKAYDRAMGMIKATAYSTIVTSALKYTIREPRPNAANEKNSFPSGHSTTAFAFSGYVAAEHGWGWGSAALLLSTFTAYSRINDNRHYLHDVMAGATIGWVYGWGISRHQRQQRDKETAIVLPLLDSKTAGLALYKEF</sequence>
<dbReference type="Gene3D" id="1.20.144.10">
    <property type="entry name" value="Phosphatidic acid phosphatase type 2/haloperoxidase"/>
    <property type="match status" value="1"/>
</dbReference>
<accession>A0AAX4HLF3</accession>
<dbReference type="InterPro" id="IPR000326">
    <property type="entry name" value="PAP2/HPO"/>
</dbReference>
<proteinExistence type="predicted"/>
<dbReference type="SMART" id="SM00014">
    <property type="entry name" value="acidPPc"/>
    <property type="match status" value="1"/>
</dbReference>
<dbReference type="RefSeq" id="WP_321392182.1">
    <property type="nucleotide sequence ID" value="NZ_CP139487.1"/>
</dbReference>
<keyword evidence="3" id="KW-1185">Reference proteome</keyword>
<reference evidence="2 3" key="1">
    <citation type="submission" date="2023-11" db="EMBL/GenBank/DDBJ databases">
        <title>Peredibacter starrii A3.12.</title>
        <authorList>
            <person name="Mitchell R.J."/>
        </authorList>
    </citation>
    <scope>NUCLEOTIDE SEQUENCE [LARGE SCALE GENOMIC DNA]</scope>
    <source>
        <strain evidence="2 3">A3.12</strain>
    </source>
</reference>
<protein>
    <submittedName>
        <fullName evidence="2">Phosphatase PAP2 family protein</fullName>
    </submittedName>
</protein>
<dbReference type="PANTHER" id="PTHR14969">
    <property type="entry name" value="SPHINGOSINE-1-PHOSPHATE PHOSPHOHYDROLASE"/>
    <property type="match status" value="1"/>
</dbReference>
<dbReference type="PANTHER" id="PTHR14969:SF13">
    <property type="entry name" value="AT30094P"/>
    <property type="match status" value="1"/>
</dbReference>
<evidence type="ECO:0000313" key="2">
    <source>
        <dbReference type="EMBL" id="WPU64090.1"/>
    </source>
</evidence>
<dbReference type="AlphaFoldDB" id="A0AAX4HLF3"/>
<dbReference type="KEGG" id="psti:SOO65_15460"/>
<dbReference type="EMBL" id="CP139487">
    <property type="protein sequence ID" value="WPU64090.1"/>
    <property type="molecule type" value="Genomic_DNA"/>
</dbReference>
<evidence type="ECO:0000313" key="3">
    <source>
        <dbReference type="Proteomes" id="UP001324634"/>
    </source>
</evidence>
<dbReference type="InterPro" id="IPR036938">
    <property type="entry name" value="PAP2/HPO_sf"/>
</dbReference>
<feature type="domain" description="Phosphatidic acid phosphatase type 2/haloperoxidase" evidence="1">
    <location>
        <begin position="109"/>
        <end position="208"/>
    </location>
</feature>
<dbReference type="Pfam" id="PF01569">
    <property type="entry name" value="PAP2"/>
    <property type="match status" value="1"/>
</dbReference>
<dbReference type="CDD" id="cd03394">
    <property type="entry name" value="PAP2_like_5"/>
    <property type="match status" value="1"/>
</dbReference>
<dbReference type="Proteomes" id="UP001324634">
    <property type="component" value="Chromosome"/>
</dbReference>
<dbReference type="SUPFAM" id="SSF48317">
    <property type="entry name" value="Acid phosphatase/Vanadium-dependent haloperoxidase"/>
    <property type="match status" value="1"/>
</dbReference>
<organism evidence="2 3">
    <name type="scientific">Peredibacter starrii</name>
    <dbReference type="NCBI Taxonomy" id="28202"/>
    <lineage>
        <taxon>Bacteria</taxon>
        <taxon>Pseudomonadati</taxon>
        <taxon>Bdellovibrionota</taxon>
        <taxon>Bacteriovoracia</taxon>
        <taxon>Bacteriovoracales</taxon>
        <taxon>Bacteriovoracaceae</taxon>
        <taxon>Peredibacter</taxon>
    </lineage>
</organism>
<gene>
    <name evidence="2" type="ORF">SOO65_15460</name>
</gene>
<name>A0AAX4HLF3_9BACT</name>